<keyword evidence="2" id="KW-1185">Reference proteome</keyword>
<accession>A0ACC1PES3</accession>
<sequence length="97" mass="10380">MTTPRCDRRPPTDAAALATMSETESALPGTILDRVVEEETSDECVPLCESSSTAENQADLPPTSHSRAVDEETSEEDAALAQCSNTADERAQAPLRM</sequence>
<reference evidence="1" key="1">
    <citation type="submission" date="2022-08" db="EMBL/GenBank/DDBJ databases">
        <title>Genome Sequence of Pycnoporus sanguineus.</title>
        <authorList>
            <person name="Buettner E."/>
        </authorList>
    </citation>
    <scope>NUCLEOTIDE SEQUENCE</scope>
    <source>
        <strain evidence="1">CG-C14</strain>
    </source>
</reference>
<dbReference type="EMBL" id="JANSHE010002524">
    <property type="protein sequence ID" value="KAJ2991226.1"/>
    <property type="molecule type" value="Genomic_DNA"/>
</dbReference>
<proteinExistence type="predicted"/>
<dbReference type="Proteomes" id="UP001144978">
    <property type="component" value="Unassembled WGS sequence"/>
</dbReference>
<protein>
    <submittedName>
        <fullName evidence="1">Uncharacterized protein</fullName>
    </submittedName>
</protein>
<gene>
    <name evidence="1" type="ORF">NUW54_g8255</name>
</gene>
<organism evidence="1 2">
    <name type="scientific">Trametes sanguinea</name>
    <dbReference type="NCBI Taxonomy" id="158606"/>
    <lineage>
        <taxon>Eukaryota</taxon>
        <taxon>Fungi</taxon>
        <taxon>Dikarya</taxon>
        <taxon>Basidiomycota</taxon>
        <taxon>Agaricomycotina</taxon>
        <taxon>Agaricomycetes</taxon>
        <taxon>Polyporales</taxon>
        <taxon>Polyporaceae</taxon>
        <taxon>Trametes</taxon>
    </lineage>
</organism>
<comment type="caution">
    <text evidence="1">The sequence shown here is derived from an EMBL/GenBank/DDBJ whole genome shotgun (WGS) entry which is preliminary data.</text>
</comment>
<evidence type="ECO:0000313" key="2">
    <source>
        <dbReference type="Proteomes" id="UP001144978"/>
    </source>
</evidence>
<name>A0ACC1PES3_9APHY</name>
<evidence type="ECO:0000313" key="1">
    <source>
        <dbReference type="EMBL" id="KAJ2991226.1"/>
    </source>
</evidence>